<dbReference type="InterPro" id="IPR036155">
    <property type="entry name" value="Crypto/Photolyase_N_sf"/>
</dbReference>
<protein>
    <submittedName>
        <fullName evidence="9">Deoxyribodipyrimidine photo-lyase</fullName>
    </submittedName>
</protein>
<dbReference type="SUPFAM" id="SSF52425">
    <property type="entry name" value="Cryptochrome/photolyase, N-terminal domain"/>
    <property type="match status" value="1"/>
</dbReference>
<dbReference type="InterPro" id="IPR005101">
    <property type="entry name" value="Cryptochr/Photolyase_FAD-bd"/>
</dbReference>
<evidence type="ECO:0000256" key="5">
    <source>
        <dbReference type="ARBA" id="ARBA00022827"/>
    </source>
</evidence>
<name>A0ABT3TF11_9GAMM</name>
<comment type="similarity">
    <text evidence="7">Belongs to the DNA photolyase family.</text>
</comment>
<dbReference type="PROSITE" id="PS51645">
    <property type="entry name" value="PHR_CRY_ALPHA_BETA"/>
    <property type="match status" value="1"/>
</dbReference>
<dbReference type="RefSeq" id="WP_279244382.1">
    <property type="nucleotide sequence ID" value="NZ_SHNN01000001.1"/>
</dbReference>
<evidence type="ECO:0000256" key="6">
    <source>
        <dbReference type="ARBA" id="ARBA00022991"/>
    </source>
</evidence>
<comment type="cofactor">
    <cofactor evidence="1">
        <name>(6R)-5,10-methylene-5,6,7,8-tetrahydrofolate</name>
        <dbReference type="ChEBI" id="CHEBI:15636"/>
    </cofactor>
</comment>
<evidence type="ECO:0000259" key="8">
    <source>
        <dbReference type="PROSITE" id="PS51645"/>
    </source>
</evidence>
<evidence type="ECO:0000313" key="9">
    <source>
        <dbReference type="EMBL" id="MCX2980405.1"/>
    </source>
</evidence>
<keyword evidence="5 7" id="KW-0274">FAD</keyword>
<feature type="domain" description="Photolyase/cryptochrome alpha/beta" evidence="8">
    <location>
        <begin position="6"/>
        <end position="135"/>
    </location>
</feature>
<keyword evidence="10" id="KW-1185">Reference proteome</keyword>
<dbReference type="PRINTS" id="PR00147">
    <property type="entry name" value="DNAPHOTLYASE"/>
</dbReference>
<evidence type="ECO:0000256" key="1">
    <source>
        <dbReference type="ARBA" id="ARBA00001932"/>
    </source>
</evidence>
<dbReference type="Pfam" id="PF03441">
    <property type="entry name" value="FAD_binding_7"/>
    <property type="match status" value="1"/>
</dbReference>
<gene>
    <name evidence="9" type="ORF">EYC98_05905</name>
</gene>
<dbReference type="Gene3D" id="1.25.40.80">
    <property type="match status" value="1"/>
</dbReference>
<dbReference type="Gene3D" id="3.40.50.620">
    <property type="entry name" value="HUPs"/>
    <property type="match status" value="1"/>
</dbReference>
<accession>A0ABT3TF11</accession>
<comment type="cofactor">
    <cofactor evidence="2">
        <name>FAD</name>
        <dbReference type="ChEBI" id="CHEBI:57692"/>
    </cofactor>
</comment>
<comment type="caution">
    <text evidence="9">The sequence shown here is derived from an EMBL/GenBank/DDBJ whole genome shotgun (WGS) entry which is preliminary data.</text>
</comment>
<comment type="similarity">
    <text evidence="3">Belongs to the DNA photolyase class-1 family.</text>
</comment>
<evidence type="ECO:0000256" key="4">
    <source>
        <dbReference type="ARBA" id="ARBA00022630"/>
    </source>
</evidence>
<dbReference type="InterPro" id="IPR036134">
    <property type="entry name" value="Crypto/Photolyase_FAD-like_sf"/>
</dbReference>
<dbReference type="Gene3D" id="1.10.579.10">
    <property type="entry name" value="DNA Cyclobutane Dipyrimidine Photolyase, subunit A, domain 3"/>
    <property type="match status" value="1"/>
</dbReference>
<dbReference type="SUPFAM" id="SSF48173">
    <property type="entry name" value="Cryptochrome/photolyase FAD-binding domain"/>
    <property type="match status" value="1"/>
</dbReference>
<dbReference type="Proteomes" id="UP001143362">
    <property type="component" value="Unassembled WGS sequence"/>
</dbReference>
<evidence type="ECO:0000256" key="2">
    <source>
        <dbReference type="ARBA" id="ARBA00001974"/>
    </source>
</evidence>
<dbReference type="PROSITE" id="PS00394">
    <property type="entry name" value="DNA_PHOTOLYASES_1_1"/>
    <property type="match status" value="1"/>
</dbReference>
<dbReference type="InterPro" id="IPR018394">
    <property type="entry name" value="DNA_photolyase_1_CS_C"/>
</dbReference>
<proteinExistence type="inferred from homology"/>
<dbReference type="InterPro" id="IPR014729">
    <property type="entry name" value="Rossmann-like_a/b/a_fold"/>
</dbReference>
<evidence type="ECO:0000256" key="7">
    <source>
        <dbReference type="RuleBase" id="RU004182"/>
    </source>
</evidence>
<dbReference type="PROSITE" id="PS00691">
    <property type="entry name" value="DNA_PHOTOLYASES_1_2"/>
    <property type="match status" value="1"/>
</dbReference>
<dbReference type="EMBL" id="SHNN01000001">
    <property type="protein sequence ID" value="MCX2980405.1"/>
    <property type="molecule type" value="Genomic_DNA"/>
</dbReference>
<reference evidence="9" key="1">
    <citation type="submission" date="2019-02" db="EMBL/GenBank/DDBJ databases">
        <authorList>
            <person name="Li S.-H."/>
        </authorList>
    </citation>
    <scope>NUCLEOTIDE SEQUENCE</scope>
    <source>
        <strain evidence="9">IMCC14734</strain>
    </source>
</reference>
<dbReference type="Pfam" id="PF00875">
    <property type="entry name" value="DNA_photolyase"/>
    <property type="match status" value="1"/>
</dbReference>
<dbReference type="InterPro" id="IPR002081">
    <property type="entry name" value="Cryptochrome/DNA_photolyase_1"/>
</dbReference>
<keyword evidence="4 7" id="KW-0285">Flavoprotein</keyword>
<dbReference type="InterPro" id="IPR006050">
    <property type="entry name" value="DNA_photolyase_N"/>
</dbReference>
<evidence type="ECO:0000313" key="10">
    <source>
        <dbReference type="Proteomes" id="UP001143362"/>
    </source>
</evidence>
<dbReference type="PANTHER" id="PTHR11455">
    <property type="entry name" value="CRYPTOCHROME"/>
    <property type="match status" value="1"/>
</dbReference>
<dbReference type="PANTHER" id="PTHR11455:SF9">
    <property type="entry name" value="CRYPTOCHROME CIRCADIAN CLOCK 5 ISOFORM X1"/>
    <property type="match status" value="1"/>
</dbReference>
<evidence type="ECO:0000256" key="3">
    <source>
        <dbReference type="ARBA" id="ARBA00005862"/>
    </source>
</evidence>
<organism evidence="9 10">
    <name type="scientific">Candidatus Litorirhabdus singularis</name>
    <dbReference type="NCBI Taxonomy" id="2518993"/>
    <lineage>
        <taxon>Bacteria</taxon>
        <taxon>Pseudomonadati</taxon>
        <taxon>Pseudomonadota</taxon>
        <taxon>Gammaproteobacteria</taxon>
        <taxon>Cellvibrionales</taxon>
        <taxon>Halieaceae</taxon>
        <taxon>Candidatus Litorirhabdus</taxon>
    </lineage>
</organism>
<keyword evidence="6 7" id="KW-0157">Chromophore</keyword>
<sequence length="481" mass="53540">MSDAQAPLIVWFRDDLRLMDLPALAAAAASDQPLICCYIYDTESAGLRAPGGASCWWLHHSLLALRAQLQGLGGELILRQGKSVDVLMEIAAQTGANGIVCTRAYEPAQIGLEVELARRADDEGLTCRRYPGQLLFEPEAVATGQGTPFRVFTPFWKACRRLVEPAFPVPAPTTLRFYAGDCTTEPLSSLQLAPQAPDWAQGWESLWQPGTAGAQQRLGEFLRETVEDYAAGRDFPGLGATSRLSAHLHFGEISARSVWHAAQQQARERPELGPQIDKFLAELGWREFNRHLLFHYPQIVSQPFSPRFSAFPWQSHPQALLAWQRGQTGYPIVDAGMRELWQTGVMHNRVRMIVASFLSKHLLIDWRDGEAWFWDTLVDADLANNVGGWQWVAGSGADASPYFRVFNPTLQSAKFDKAGDYVRRWVPELAELPAKYLHEPAEAPPEVLEAAGVELGATYPKPLVEHRFARQRALDAYAALT</sequence>